<evidence type="ECO:0000256" key="1">
    <source>
        <dbReference type="SAM" id="Coils"/>
    </source>
</evidence>
<dbReference type="AlphaFoldDB" id="A0A9P5PUV7"/>
<dbReference type="OrthoDB" id="3365698at2759"/>
<proteinExistence type="predicted"/>
<keyword evidence="3" id="KW-1185">Reference proteome</keyword>
<evidence type="ECO:0008006" key="4">
    <source>
        <dbReference type="Google" id="ProtNLM"/>
    </source>
</evidence>
<dbReference type="Proteomes" id="UP000772434">
    <property type="component" value="Unassembled WGS sequence"/>
</dbReference>
<comment type="caution">
    <text evidence="2">The sequence shown here is derived from an EMBL/GenBank/DDBJ whole genome shotgun (WGS) entry which is preliminary data.</text>
</comment>
<evidence type="ECO:0000313" key="3">
    <source>
        <dbReference type="Proteomes" id="UP000772434"/>
    </source>
</evidence>
<accession>A0A9P5PUV7</accession>
<protein>
    <recommendedName>
        <fullName evidence="4">F-box domain-containing protein</fullName>
    </recommendedName>
</protein>
<organism evidence="2 3">
    <name type="scientific">Rhodocollybia butyracea</name>
    <dbReference type="NCBI Taxonomy" id="206335"/>
    <lineage>
        <taxon>Eukaryota</taxon>
        <taxon>Fungi</taxon>
        <taxon>Dikarya</taxon>
        <taxon>Basidiomycota</taxon>
        <taxon>Agaricomycotina</taxon>
        <taxon>Agaricomycetes</taxon>
        <taxon>Agaricomycetidae</taxon>
        <taxon>Agaricales</taxon>
        <taxon>Marasmiineae</taxon>
        <taxon>Omphalotaceae</taxon>
        <taxon>Rhodocollybia</taxon>
    </lineage>
</organism>
<gene>
    <name evidence="2" type="ORF">BDP27DRAFT_1319519</name>
</gene>
<reference evidence="2" key="1">
    <citation type="submission" date="2020-11" db="EMBL/GenBank/DDBJ databases">
        <authorList>
            <consortium name="DOE Joint Genome Institute"/>
            <person name="Ahrendt S."/>
            <person name="Riley R."/>
            <person name="Andreopoulos W."/>
            <person name="Labutti K."/>
            <person name="Pangilinan J."/>
            <person name="Ruiz-Duenas F.J."/>
            <person name="Barrasa J.M."/>
            <person name="Sanchez-Garcia M."/>
            <person name="Camarero S."/>
            <person name="Miyauchi S."/>
            <person name="Serrano A."/>
            <person name="Linde D."/>
            <person name="Babiker R."/>
            <person name="Drula E."/>
            <person name="Ayuso-Fernandez I."/>
            <person name="Pacheco R."/>
            <person name="Padilla G."/>
            <person name="Ferreira P."/>
            <person name="Barriuso J."/>
            <person name="Kellner H."/>
            <person name="Castanera R."/>
            <person name="Alfaro M."/>
            <person name="Ramirez L."/>
            <person name="Pisabarro A.G."/>
            <person name="Kuo A."/>
            <person name="Tritt A."/>
            <person name="Lipzen A."/>
            <person name="He G."/>
            <person name="Yan M."/>
            <person name="Ng V."/>
            <person name="Cullen D."/>
            <person name="Martin F."/>
            <person name="Rosso M.-N."/>
            <person name="Henrissat B."/>
            <person name="Hibbett D."/>
            <person name="Martinez A.T."/>
            <person name="Grigoriev I.V."/>
        </authorList>
    </citation>
    <scope>NUCLEOTIDE SEQUENCE</scope>
    <source>
        <strain evidence="2">AH 40177</strain>
    </source>
</reference>
<dbReference type="Gene3D" id="3.80.10.10">
    <property type="entry name" value="Ribonuclease Inhibitor"/>
    <property type="match status" value="1"/>
</dbReference>
<keyword evidence="1" id="KW-0175">Coiled coil</keyword>
<evidence type="ECO:0000313" key="2">
    <source>
        <dbReference type="EMBL" id="KAF9072854.1"/>
    </source>
</evidence>
<dbReference type="EMBL" id="JADNRY010000021">
    <property type="protein sequence ID" value="KAF9072854.1"/>
    <property type="molecule type" value="Genomic_DNA"/>
</dbReference>
<dbReference type="InterPro" id="IPR032675">
    <property type="entry name" value="LRR_dom_sf"/>
</dbReference>
<feature type="coiled-coil region" evidence="1">
    <location>
        <begin position="29"/>
        <end position="56"/>
    </location>
</feature>
<dbReference type="SUPFAM" id="SSF52047">
    <property type="entry name" value="RNI-like"/>
    <property type="match status" value="1"/>
</dbReference>
<sequence length="528" mass="59696">MDQRLSSLLSCNDAPSQEETDAILEHYSVTDMTDELARLNSQIACLQSSLEAITAKRDGVQEKLDVYRAALSPIRRCPTEILQQIFVATIDAFPVLSYGQGPPLLGRVCSRWRAISWATSELWSAVHVTIPEALHTFQDYDRKCERLRASLSAWLTRAGTLPLYISMFSKNENTYREDVQQVTQMLRVLVPYSKQWRYLSLQIPASSLNVLAELQGVDVPLLETALIACSDTNPFVLENTSRHPSFLETAPGLQYLSLGDAGPMFRPVVPWSQLRFLSMDHNDWNFGAQELIEILAECSELKECMLAIHARTDLSHALNDPISLLHLEKLSLNTNCVIMTEVLDQLCLPRLTHLHLDGYRAELNPAVLNSLKGMLHRSKYPLTSLKLEVKRSVTLSTSALIDLLKSMPLLKGLVFAETSTQTPIIDEELLKALSNMVDVVCPHLEYISIPDRFTFSEQALETFVTTRLDPPPELTRLQTAVIVSYRNGLAERFSRFGERIRIIEDIPFRSLPSIGRPNSRYIEYSDEY</sequence>
<name>A0A9P5PUV7_9AGAR</name>